<dbReference type="PATRIC" id="fig|1053236.3.peg.6106"/>
<reference evidence="2" key="1">
    <citation type="submission" date="2012-12" db="EMBL/GenBank/DDBJ databases">
        <title>The genome sequence of Bacillus cereus VD146.</title>
        <authorList>
            <consortium name="The Broad Institute Genome Sequencing Platform"/>
            <consortium name="The Broad Institute Genome Sequencing Center for Infectious Disease"/>
            <person name="Feldgarden M."/>
            <person name="Van der Auwera G.A."/>
            <person name="Mahillon J."/>
            <person name="Duprez V."/>
            <person name="Timmery S."/>
            <person name="Mattelet C."/>
            <person name="Dierick K."/>
            <person name="Sun M."/>
            <person name="Yu Z."/>
            <person name="Zhu L."/>
            <person name="Hu X."/>
            <person name="Shank E.B."/>
            <person name="Swiecicka I."/>
            <person name="Hansen B.M."/>
            <person name="Andrup L."/>
            <person name="Walker B."/>
            <person name="Young S.K."/>
            <person name="Zeng Q."/>
            <person name="Gargeya S."/>
            <person name="Fitzgerald M."/>
            <person name="Haas B."/>
            <person name="Abouelleil A."/>
            <person name="Alvarado L."/>
            <person name="Arachchi H.M."/>
            <person name="Berlin A.M."/>
            <person name="Chapman S.B."/>
            <person name="Dewar J."/>
            <person name="Goldberg J."/>
            <person name="Griggs A."/>
            <person name="Gujja S."/>
            <person name="Hansen M."/>
            <person name="Howarth C."/>
            <person name="Imamovic A."/>
            <person name="Larimer J."/>
            <person name="McCowan C."/>
            <person name="Murphy C."/>
            <person name="Neiman D."/>
            <person name="Pearson M."/>
            <person name="Priest M."/>
            <person name="Roberts A."/>
            <person name="Saif S."/>
            <person name="Shea T."/>
            <person name="Sisk P."/>
            <person name="Sykes S."/>
            <person name="Wortman J."/>
            <person name="Nusbaum C."/>
            <person name="Birren B."/>
        </authorList>
    </citation>
    <scope>NUCLEOTIDE SEQUENCE [LARGE SCALE GENOMIC DNA]</scope>
    <source>
        <strain evidence="2">VD146</strain>
    </source>
</reference>
<dbReference type="EMBL" id="AHFE01000070">
    <property type="protein sequence ID" value="EOP32808.1"/>
    <property type="molecule type" value="Genomic_DNA"/>
</dbReference>
<sequence>MNIEIKIPTDSEGFYSLECPYCHEKFKAQAGDIDSEEVLELYCPICGLTADNSSFTPSEVLEHAMTLAMNYAQNEIFNAFKKSSKNLKGSGISMSVNKPKEEVPKLLTEDENLEQVELNCCNKIIKLNVAQKATNVYCLFCGVN</sequence>
<dbReference type="AlphaFoldDB" id="R8MGA7"/>
<protein>
    <recommendedName>
        <fullName evidence="3">TFIIB-type zinc ribbon-containing protein</fullName>
    </recommendedName>
</protein>
<comment type="caution">
    <text evidence="1">The sequence shown here is derived from an EMBL/GenBank/DDBJ whole genome shotgun (WGS) entry which is preliminary data.</text>
</comment>
<organism evidence="1 2">
    <name type="scientific">Bacillus cereus (strain VD146)</name>
    <dbReference type="NCBI Taxonomy" id="1053236"/>
    <lineage>
        <taxon>Bacteria</taxon>
        <taxon>Bacillati</taxon>
        <taxon>Bacillota</taxon>
        <taxon>Bacilli</taxon>
        <taxon>Bacillales</taxon>
        <taxon>Bacillaceae</taxon>
        <taxon>Bacillus</taxon>
        <taxon>Bacillus cereus group</taxon>
    </lineage>
</organism>
<gene>
    <name evidence="1" type="ORF">IK1_05981</name>
</gene>
<dbReference type="Proteomes" id="UP000014020">
    <property type="component" value="Unassembled WGS sequence"/>
</dbReference>
<dbReference type="HOGENOM" id="CLU_144220_0_0_9"/>
<dbReference type="RefSeq" id="WP_016121185.1">
    <property type="nucleotide sequence ID" value="NZ_KB976679.1"/>
</dbReference>
<evidence type="ECO:0000313" key="2">
    <source>
        <dbReference type="Proteomes" id="UP000014020"/>
    </source>
</evidence>
<evidence type="ECO:0000313" key="1">
    <source>
        <dbReference type="EMBL" id="EOP32808.1"/>
    </source>
</evidence>
<name>R8MGA7_BACCX</name>
<evidence type="ECO:0008006" key="3">
    <source>
        <dbReference type="Google" id="ProtNLM"/>
    </source>
</evidence>
<accession>R8MGA7</accession>
<proteinExistence type="predicted"/>